<reference evidence="10 11" key="1">
    <citation type="submission" date="2016-10" db="EMBL/GenBank/DDBJ databases">
        <authorList>
            <person name="de Groot N.N."/>
        </authorList>
    </citation>
    <scope>NUCLEOTIDE SEQUENCE [LARGE SCALE GENOMIC DNA]</scope>
    <source>
        <strain evidence="10 11">S5-249</strain>
    </source>
</reference>
<dbReference type="Pfam" id="PF02771">
    <property type="entry name" value="Acyl-CoA_dh_N"/>
    <property type="match status" value="1"/>
</dbReference>
<evidence type="ECO:0000259" key="7">
    <source>
        <dbReference type="Pfam" id="PF00441"/>
    </source>
</evidence>
<evidence type="ECO:0000256" key="1">
    <source>
        <dbReference type="ARBA" id="ARBA00001974"/>
    </source>
</evidence>
<dbReference type="InterPro" id="IPR013786">
    <property type="entry name" value="AcylCoA_DH/ox_N"/>
</dbReference>
<evidence type="ECO:0000256" key="5">
    <source>
        <dbReference type="ARBA" id="ARBA00023002"/>
    </source>
</evidence>
<dbReference type="InterPro" id="IPR006091">
    <property type="entry name" value="Acyl-CoA_Oxase/DH_mid-dom"/>
</dbReference>
<gene>
    <name evidence="10" type="ORF">SAMN05192580_1858</name>
</gene>
<evidence type="ECO:0000256" key="3">
    <source>
        <dbReference type="ARBA" id="ARBA00022630"/>
    </source>
</evidence>
<organism evidence="10 11">
    <name type="scientific">Sphingomonas jatrophae</name>
    <dbReference type="NCBI Taxonomy" id="1166337"/>
    <lineage>
        <taxon>Bacteria</taxon>
        <taxon>Pseudomonadati</taxon>
        <taxon>Pseudomonadota</taxon>
        <taxon>Alphaproteobacteria</taxon>
        <taxon>Sphingomonadales</taxon>
        <taxon>Sphingomonadaceae</taxon>
        <taxon>Sphingomonas</taxon>
    </lineage>
</organism>
<dbReference type="PANTHER" id="PTHR43292">
    <property type="entry name" value="ACYL-COA DEHYDROGENASE"/>
    <property type="match status" value="1"/>
</dbReference>
<keyword evidence="4 6" id="KW-0274">FAD</keyword>
<keyword evidence="3 6" id="KW-0285">Flavoprotein</keyword>
<dbReference type="InterPro" id="IPR009100">
    <property type="entry name" value="AcylCoA_DH/oxidase_NM_dom_sf"/>
</dbReference>
<evidence type="ECO:0000256" key="6">
    <source>
        <dbReference type="RuleBase" id="RU362125"/>
    </source>
</evidence>
<dbReference type="InterPro" id="IPR009075">
    <property type="entry name" value="AcylCo_DH/oxidase_C"/>
</dbReference>
<evidence type="ECO:0000256" key="2">
    <source>
        <dbReference type="ARBA" id="ARBA00009347"/>
    </source>
</evidence>
<evidence type="ECO:0000313" key="11">
    <source>
        <dbReference type="Proteomes" id="UP000198824"/>
    </source>
</evidence>
<sequence>MQLAFAPELKAFREEAADWLETQLSGPFRGVRGQTNQVDNVEERRAWEQAMGAARWSVVGWPEQWGGRGASIAEQVIFAEEYARAKGPPRVGHLGVELIGPTLLALGTEEQKARFLPAIAGGEAIWCQGYSEPGAGSDLANVKTKARLEGDRYLIDGQKIWTSMGMIADWCFVVARTTPGSVGPKGLSFLLVEMDQPGVDPRPIRQMTGEAEFAEVFFDNAVARAEDRVGAEGDGWKVAMALLGFERGVSTLAQQMHFRNELDEIVEAAKANGMAQDPITRQKIAKAHAGLKIMRYNALRMLAEDEAAAGGTLSGAAYTYKLYWSQWHKALGELAMDVLGQAGEIGANEERMPPLPTMYLMSRSDTIYAGTDQIQRNLIAERALGLPREPRGA</sequence>
<keyword evidence="11" id="KW-1185">Reference proteome</keyword>
<dbReference type="OrthoDB" id="9780544at2"/>
<dbReference type="SUPFAM" id="SSF47203">
    <property type="entry name" value="Acyl-CoA dehydrogenase C-terminal domain-like"/>
    <property type="match status" value="1"/>
</dbReference>
<protein>
    <submittedName>
        <fullName evidence="10">Acyl-CoA dehydrogenase</fullName>
    </submittedName>
</protein>
<dbReference type="SUPFAM" id="SSF56645">
    <property type="entry name" value="Acyl-CoA dehydrogenase NM domain-like"/>
    <property type="match status" value="1"/>
</dbReference>
<comment type="similarity">
    <text evidence="2 6">Belongs to the acyl-CoA dehydrogenase family.</text>
</comment>
<dbReference type="Gene3D" id="1.20.140.10">
    <property type="entry name" value="Butyryl-CoA Dehydrogenase, subunit A, domain 3"/>
    <property type="match status" value="1"/>
</dbReference>
<name>A0A1I6KL99_9SPHN</name>
<dbReference type="InterPro" id="IPR052161">
    <property type="entry name" value="Mycobact_Acyl-CoA_DH"/>
</dbReference>
<dbReference type="RefSeq" id="WP_093313460.1">
    <property type="nucleotide sequence ID" value="NZ_FOZG01000001.1"/>
</dbReference>
<evidence type="ECO:0000259" key="8">
    <source>
        <dbReference type="Pfam" id="PF02770"/>
    </source>
</evidence>
<dbReference type="InterPro" id="IPR046373">
    <property type="entry name" value="Acyl-CoA_Oxase/DH_mid-dom_sf"/>
</dbReference>
<evidence type="ECO:0000259" key="9">
    <source>
        <dbReference type="Pfam" id="PF02771"/>
    </source>
</evidence>
<dbReference type="InterPro" id="IPR036250">
    <property type="entry name" value="AcylCo_DH-like_C"/>
</dbReference>
<dbReference type="GO" id="GO:0005886">
    <property type="term" value="C:plasma membrane"/>
    <property type="evidence" value="ECO:0007669"/>
    <property type="project" value="TreeGrafter"/>
</dbReference>
<dbReference type="Gene3D" id="1.10.540.10">
    <property type="entry name" value="Acyl-CoA dehydrogenase/oxidase, N-terminal domain"/>
    <property type="match status" value="1"/>
</dbReference>
<evidence type="ECO:0000256" key="4">
    <source>
        <dbReference type="ARBA" id="ARBA00022827"/>
    </source>
</evidence>
<dbReference type="GO" id="GO:0050660">
    <property type="term" value="F:flavin adenine dinucleotide binding"/>
    <property type="evidence" value="ECO:0007669"/>
    <property type="project" value="InterPro"/>
</dbReference>
<dbReference type="Pfam" id="PF00441">
    <property type="entry name" value="Acyl-CoA_dh_1"/>
    <property type="match status" value="1"/>
</dbReference>
<dbReference type="Pfam" id="PF02770">
    <property type="entry name" value="Acyl-CoA_dh_M"/>
    <property type="match status" value="1"/>
</dbReference>
<dbReference type="PANTHER" id="PTHR43292:SF3">
    <property type="entry name" value="ACYL-COA DEHYDROGENASE FADE29"/>
    <property type="match status" value="1"/>
</dbReference>
<dbReference type="STRING" id="1166337.SAMN05192580_1858"/>
<comment type="cofactor">
    <cofactor evidence="1 6">
        <name>FAD</name>
        <dbReference type="ChEBI" id="CHEBI:57692"/>
    </cofactor>
</comment>
<dbReference type="GO" id="GO:0016627">
    <property type="term" value="F:oxidoreductase activity, acting on the CH-CH group of donors"/>
    <property type="evidence" value="ECO:0007669"/>
    <property type="project" value="InterPro"/>
</dbReference>
<keyword evidence="5 6" id="KW-0560">Oxidoreductase</keyword>
<evidence type="ECO:0000313" key="10">
    <source>
        <dbReference type="EMBL" id="SFR91987.1"/>
    </source>
</evidence>
<dbReference type="EMBL" id="FOZG01000001">
    <property type="protein sequence ID" value="SFR91987.1"/>
    <property type="molecule type" value="Genomic_DNA"/>
</dbReference>
<dbReference type="Proteomes" id="UP000198824">
    <property type="component" value="Unassembled WGS sequence"/>
</dbReference>
<feature type="domain" description="Acyl-CoA dehydrogenase/oxidase C-terminal" evidence="7">
    <location>
        <begin position="233"/>
        <end position="383"/>
    </location>
</feature>
<feature type="domain" description="Acyl-CoA dehydrogenase/oxidase N-terminal" evidence="9">
    <location>
        <begin position="7"/>
        <end position="123"/>
    </location>
</feature>
<proteinExistence type="inferred from homology"/>
<feature type="domain" description="Acyl-CoA oxidase/dehydrogenase middle" evidence="8">
    <location>
        <begin position="127"/>
        <end position="220"/>
    </location>
</feature>
<accession>A0A1I6KL99</accession>
<dbReference type="InterPro" id="IPR037069">
    <property type="entry name" value="AcylCoA_DH/ox_N_sf"/>
</dbReference>
<dbReference type="AlphaFoldDB" id="A0A1I6KL99"/>
<dbReference type="Gene3D" id="2.40.110.10">
    <property type="entry name" value="Butyryl-CoA Dehydrogenase, subunit A, domain 2"/>
    <property type="match status" value="1"/>
</dbReference>